<feature type="domain" description="Recombinase zinc beta ribbon" evidence="1">
    <location>
        <begin position="116"/>
        <end position="170"/>
    </location>
</feature>
<dbReference type="GO" id="GO:0000150">
    <property type="term" value="F:DNA strand exchange activity"/>
    <property type="evidence" value="ECO:0007669"/>
    <property type="project" value="TreeGrafter"/>
</dbReference>
<dbReference type="InterPro" id="IPR038109">
    <property type="entry name" value="DNA_bind_recomb_sf"/>
</dbReference>
<reference evidence="2 3" key="1">
    <citation type="submission" date="2019-09" db="EMBL/GenBank/DDBJ databases">
        <title>Genome sequence of Rhodovastum atsumiense, a diverse member of the Acetobacteraceae family of non-sulfur purple photosynthetic bacteria.</title>
        <authorList>
            <person name="Meyer T."/>
            <person name="Kyndt J."/>
        </authorList>
    </citation>
    <scope>NUCLEOTIDE SEQUENCE [LARGE SCALE GENOMIC DNA]</scope>
    <source>
        <strain evidence="2 3">DSM 21279</strain>
    </source>
</reference>
<dbReference type="Gene3D" id="3.90.1750.20">
    <property type="entry name" value="Putative Large Serine Recombinase, Chain B, Domain 2"/>
    <property type="match status" value="1"/>
</dbReference>
<name>A0A5M6IKB2_9PROT</name>
<comment type="caution">
    <text evidence="2">The sequence shown here is derived from an EMBL/GenBank/DDBJ whole genome shotgun (WGS) entry which is preliminary data.</text>
</comment>
<sequence length="255" mass="28501">MKLSISRSRSVSAPFSSNLVRAIVSAVMVGLQGRFRGRYNPNLPGDQAMAIHSGGGRSYTTPRDTIGSIRVSEQWAVMRRDCWPAYIDWDTYTRNQEQMAANRAKHDGVPRGGPALLGGIIRCGQCGRRMSVGYHNNGREARYLCWQLATIFGGPRCQSASAQPIDSFVTDLILASLAPSAIEVSLQLAEDIEIEHAARQRHWAQRLEWARYETSLARRRYEAVDPENRLVARTLERDWEAVLACRAGVADRART</sequence>
<dbReference type="InterPro" id="IPR050639">
    <property type="entry name" value="SSR_resolvase"/>
</dbReference>
<gene>
    <name evidence="2" type="ORF">F1189_31135</name>
</gene>
<protein>
    <recommendedName>
        <fullName evidence="1">Recombinase zinc beta ribbon domain-containing protein</fullName>
    </recommendedName>
</protein>
<accession>A0A5M6IKB2</accession>
<dbReference type="Proteomes" id="UP000325255">
    <property type="component" value="Unassembled WGS sequence"/>
</dbReference>
<dbReference type="EMBL" id="VWPK01000116">
    <property type="protein sequence ID" value="KAA5607998.1"/>
    <property type="molecule type" value="Genomic_DNA"/>
</dbReference>
<keyword evidence="3" id="KW-1185">Reference proteome</keyword>
<organism evidence="2 3">
    <name type="scientific">Rhodovastum atsumiense</name>
    <dbReference type="NCBI Taxonomy" id="504468"/>
    <lineage>
        <taxon>Bacteria</taxon>
        <taxon>Pseudomonadati</taxon>
        <taxon>Pseudomonadota</taxon>
        <taxon>Alphaproteobacteria</taxon>
        <taxon>Acetobacterales</taxon>
        <taxon>Acetobacteraceae</taxon>
        <taxon>Rhodovastum</taxon>
    </lineage>
</organism>
<dbReference type="PANTHER" id="PTHR30461">
    <property type="entry name" value="DNA-INVERTASE FROM LAMBDOID PROPHAGE"/>
    <property type="match status" value="1"/>
</dbReference>
<dbReference type="PANTHER" id="PTHR30461:SF23">
    <property type="entry name" value="DNA RECOMBINASE-RELATED"/>
    <property type="match status" value="1"/>
</dbReference>
<proteinExistence type="predicted"/>
<dbReference type="AlphaFoldDB" id="A0A5M6IKB2"/>
<evidence type="ECO:0000259" key="1">
    <source>
        <dbReference type="Pfam" id="PF13408"/>
    </source>
</evidence>
<evidence type="ECO:0000313" key="2">
    <source>
        <dbReference type="EMBL" id="KAA5607998.1"/>
    </source>
</evidence>
<dbReference type="OrthoDB" id="7475655at2"/>
<dbReference type="Pfam" id="PF13408">
    <property type="entry name" value="Zn_ribbon_recom"/>
    <property type="match status" value="1"/>
</dbReference>
<evidence type="ECO:0000313" key="3">
    <source>
        <dbReference type="Proteomes" id="UP000325255"/>
    </source>
</evidence>
<dbReference type="InterPro" id="IPR025827">
    <property type="entry name" value="Zn_ribbon_recom_dom"/>
</dbReference>